<accession>A0A099MH24</accession>
<dbReference type="STRING" id="29495.EA26_12560"/>
<keyword evidence="2" id="KW-1185">Reference proteome</keyword>
<evidence type="ECO:0000313" key="2">
    <source>
        <dbReference type="Proteomes" id="UP000029994"/>
    </source>
</evidence>
<name>A0A099MH24_9VIBR</name>
<dbReference type="Proteomes" id="UP000029994">
    <property type="component" value="Unassembled WGS sequence"/>
</dbReference>
<protein>
    <submittedName>
        <fullName evidence="1">Membrane protein</fullName>
    </submittedName>
</protein>
<evidence type="ECO:0000313" key="1">
    <source>
        <dbReference type="EMBL" id="KGK12098.1"/>
    </source>
</evidence>
<dbReference type="EMBL" id="JMCG01000001">
    <property type="protein sequence ID" value="KGK12098.1"/>
    <property type="molecule type" value="Genomic_DNA"/>
</dbReference>
<dbReference type="eggNOG" id="ENOG5031ZQY">
    <property type="taxonomic scope" value="Bacteria"/>
</dbReference>
<sequence length="38" mass="4231">MLIGIKLLKLAVICALFFTIFDLIAHGEVTWVARLLGM</sequence>
<organism evidence="1 2">
    <name type="scientific">Vibrio navarrensis</name>
    <dbReference type="NCBI Taxonomy" id="29495"/>
    <lineage>
        <taxon>Bacteria</taxon>
        <taxon>Pseudomonadati</taxon>
        <taxon>Pseudomonadota</taxon>
        <taxon>Gammaproteobacteria</taxon>
        <taxon>Vibrionales</taxon>
        <taxon>Vibrionaceae</taxon>
        <taxon>Vibrio</taxon>
    </lineage>
</organism>
<gene>
    <name evidence="1" type="ORF">EA26_12560</name>
</gene>
<comment type="caution">
    <text evidence="1">The sequence shown here is derived from an EMBL/GenBank/DDBJ whole genome shotgun (WGS) entry which is preliminary data.</text>
</comment>
<reference evidence="1 2" key="1">
    <citation type="submission" date="2014-04" db="EMBL/GenBank/DDBJ databases">
        <title>Genome sequencing of Vibrio navarrensis strains.</title>
        <authorList>
            <person name="Gladney L.M."/>
            <person name="Katz L.S."/>
            <person name="Marino-Ramirez L."/>
            <person name="Jordan I.K."/>
        </authorList>
    </citation>
    <scope>NUCLEOTIDE SEQUENCE [LARGE SCALE GENOMIC DNA]</scope>
    <source>
        <strain evidence="1 2">ATCC 51183</strain>
    </source>
</reference>
<proteinExistence type="predicted"/>
<dbReference type="AlphaFoldDB" id="A0A099MH24"/>